<proteinExistence type="predicted"/>
<dbReference type="OrthoDB" id="9804196at2"/>
<keyword evidence="4" id="KW-1185">Reference proteome</keyword>
<feature type="domain" description="Glycosyl transferase family 1" evidence="1">
    <location>
        <begin position="181"/>
        <end position="341"/>
    </location>
</feature>
<dbReference type="RefSeq" id="WP_066602474.1">
    <property type="nucleotide sequence ID" value="NZ_CP014230.1"/>
</dbReference>
<dbReference type="STRING" id="888061.AXF15_01720"/>
<dbReference type="Gene3D" id="3.40.50.2000">
    <property type="entry name" value="Glycogen Phosphorylase B"/>
    <property type="match status" value="2"/>
</dbReference>
<dbReference type="CDD" id="cd03801">
    <property type="entry name" value="GT4_PimA-like"/>
    <property type="match status" value="1"/>
</dbReference>
<accession>A0A109W5E2</accession>
<dbReference type="EMBL" id="CP014230">
    <property type="protein sequence ID" value="AMD91956.1"/>
    <property type="molecule type" value="Genomic_DNA"/>
</dbReference>
<dbReference type="SUPFAM" id="SSF53756">
    <property type="entry name" value="UDP-Glycosyltransferase/glycogen phosphorylase"/>
    <property type="match status" value="1"/>
</dbReference>
<dbReference type="AlphaFoldDB" id="A0A109W5E2"/>
<organism evidence="3 4">
    <name type="scientific">Desulfomicrobium orale DSM 12838</name>
    <dbReference type="NCBI Taxonomy" id="888061"/>
    <lineage>
        <taxon>Bacteria</taxon>
        <taxon>Pseudomonadati</taxon>
        <taxon>Thermodesulfobacteriota</taxon>
        <taxon>Desulfovibrionia</taxon>
        <taxon>Desulfovibrionales</taxon>
        <taxon>Desulfomicrobiaceae</taxon>
        <taxon>Desulfomicrobium</taxon>
    </lineage>
</organism>
<protein>
    <submittedName>
        <fullName evidence="3">Glycosyl transferase</fullName>
    </submittedName>
</protein>
<keyword evidence="3" id="KW-0808">Transferase</keyword>
<dbReference type="PANTHER" id="PTHR12526">
    <property type="entry name" value="GLYCOSYLTRANSFERASE"/>
    <property type="match status" value="1"/>
</dbReference>
<dbReference type="Proteomes" id="UP000063964">
    <property type="component" value="Chromosome"/>
</dbReference>
<gene>
    <name evidence="3" type="ORF">AXF15_01720</name>
</gene>
<dbReference type="GO" id="GO:0016757">
    <property type="term" value="F:glycosyltransferase activity"/>
    <property type="evidence" value="ECO:0007669"/>
    <property type="project" value="InterPro"/>
</dbReference>
<feature type="domain" description="Glycosyltransferase subfamily 4-like N-terminal" evidence="2">
    <location>
        <begin position="20"/>
        <end position="167"/>
    </location>
</feature>
<name>A0A109W5E2_9BACT</name>
<dbReference type="InterPro" id="IPR028098">
    <property type="entry name" value="Glyco_trans_4-like_N"/>
</dbReference>
<dbReference type="KEGG" id="doa:AXF15_01720"/>
<dbReference type="Pfam" id="PF00534">
    <property type="entry name" value="Glycos_transf_1"/>
    <property type="match status" value="1"/>
</dbReference>
<dbReference type="Pfam" id="PF13439">
    <property type="entry name" value="Glyco_transf_4"/>
    <property type="match status" value="1"/>
</dbReference>
<sequence>MRSIQVVNVRWFNATAWYGMYLSRLLLEAGHETLVLVLPDTLAEAKGQEWNLPMRRMPLNTVTPWGIIGLYAELKALVREFHPRVVNCHRGEAFILWGLLKKELGSFRLVRTRGDQRPPKNSPANRWLHNTASDAVITTNSRMTCHFRDNFRTPPGRLHQILGGVDKSVFFPDARARALAREELGYTDRHFVIGLLGRFDRVKGQRELIQALGLLRTRGLRDIHLLLLGFDSATPEGQVRDWLREAGMEEAAAITGKRSDIPRLLNALDLGAAPSLWSETIARAALEIMACGVPLIASDVGVMPDLLDADALFPPGNVEALARRVEAAYLDSGLRENLRQAQAVRMADLDGRDFLAQTLGVYESL</sequence>
<evidence type="ECO:0000259" key="2">
    <source>
        <dbReference type="Pfam" id="PF13439"/>
    </source>
</evidence>
<evidence type="ECO:0000313" key="3">
    <source>
        <dbReference type="EMBL" id="AMD91956.1"/>
    </source>
</evidence>
<evidence type="ECO:0000259" key="1">
    <source>
        <dbReference type="Pfam" id="PF00534"/>
    </source>
</evidence>
<evidence type="ECO:0000313" key="4">
    <source>
        <dbReference type="Proteomes" id="UP000063964"/>
    </source>
</evidence>
<reference evidence="4" key="1">
    <citation type="submission" date="2016-02" db="EMBL/GenBank/DDBJ databases">
        <authorList>
            <person name="Holder M.E."/>
            <person name="Ajami N.J."/>
            <person name="Petrosino J.F."/>
        </authorList>
    </citation>
    <scope>NUCLEOTIDE SEQUENCE [LARGE SCALE GENOMIC DNA]</scope>
    <source>
        <strain evidence="4">DSM 12838</strain>
    </source>
</reference>
<dbReference type="InterPro" id="IPR001296">
    <property type="entry name" value="Glyco_trans_1"/>
</dbReference>